<protein>
    <submittedName>
        <fullName evidence="1">Uncharacterized protein</fullName>
    </submittedName>
</protein>
<dbReference type="InterPro" id="IPR036105">
    <property type="entry name" value="DiNase_FeMo-co_biosyn_sf"/>
</dbReference>
<keyword evidence="2" id="KW-1185">Reference proteome</keyword>
<evidence type="ECO:0000313" key="1">
    <source>
        <dbReference type="EMBL" id="RIJ50772.1"/>
    </source>
</evidence>
<name>A0A399T7E6_9BACT</name>
<gene>
    <name evidence="1" type="ORF">D1614_02250</name>
</gene>
<dbReference type="Gene3D" id="3.30.420.130">
    <property type="entry name" value="Dinitrogenase iron-molybdenum cofactor biosynthesis domain"/>
    <property type="match status" value="1"/>
</dbReference>
<dbReference type="OrthoDB" id="280278at2"/>
<dbReference type="RefSeq" id="WP_119436240.1">
    <property type="nucleotide sequence ID" value="NZ_QWGR01000001.1"/>
</dbReference>
<dbReference type="EMBL" id="QWGR01000001">
    <property type="protein sequence ID" value="RIJ50772.1"/>
    <property type="molecule type" value="Genomic_DNA"/>
</dbReference>
<accession>A0A399T7E6</accession>
<dbReference type="SUPFAM" id="SSF53146">
    <property type="entry name" value="Nitrogenase accessory factor-like"/>
    <property type="match status" value="1"/>
</dbReference>
<sequence length="114" mass="13321">MRRVAIPIENNVLSEYFGGCNYYEIFEIENDDIRKTTFEIPEVEAVNELPDWLEKRGITDVIAYKVKKEIIRLFASRKINLFVGVPQEDPARIIEAYLNGKLESDKRIIEELTN</sequence>
<evidence type="ECO:0000313" key="2">
    <source>
        <dbReference type="Proteomes" id="UP000265926"/>
    </source>
</evidence>
<comment type="caution">
    <text evidence="1">The sequence shown here is derived from an EMBL/GenBank/DDBJ whole genome shotgun (WGS) entry which is preliminary data.</text>
</comment>
<dbReference type="Proteomes" id="UP000265926">
    <property type="component" value="Unassembled WGS sequence"/>
</dbReference>
<reference evidence="1 2" key="1">
    <citation type="submission" date="2018-08" db="EMBL/GenBank/DDBJ databases">
        <title>Pallidiluteibacterium maritimus gen. nov., sp. nov., isolated from coastal sediment.</title>
        <authorList>
            <person name="Zhou L.Y."/>
        </authorList>
    </citation>
    <scope>NUCLEOTIDE SEQUENCE [LARGE SCALE GENOMIC DNA]</scope>
    <source>
        <strain evidence="1 2">XSD2</strain>
    </source>
</reference>
<proteinExistence type="predicted"/>
<organism evidence="1 2">
    <name type="scientific">Maribellus luteus</name>
    <dbReference type="NCBI Taxonomy" id="2305463"/>
    <lineage>
        <taxon>Bacteria</taxon>
        <taxon>Pseudomonadati</taxon>
        <taxon>Bacteroidota</taxon>
        <taxon>Bacteroidia</taxon>
        <taxon>Marinilabiliales</taxon>
        <taxon>Prolixibacteraceae</taxon>
        <taxon>Maribellus</taxon>
    </lineage>
</organism>
<dbReference type="AlphaFoldDB" id="A0A399T7E6"/>